<dbReference type="PANTHER" id="PTHR30157">
    <property type="entry name" value="FERRIC REDUCTASE, NADPH-DEPENDENT"/>
    <property type="match status" value="1"/>
</dbReference>
<evidence type="ECO:0000259" key="2">
    <source>
        <dbReference type="Pfam" id="PF04954"/>
    </source>
</evidence>
<evidence type="ECO:0000259" key="3">
    <source>
        <dbReference type="Pfam" id="PF08021"/>
    </source>
</evidence>
<dbReference type="Pfam" id="PF08021">
    <property type="entry name" value="FAD_binding_9"/>
    <property type="match status" value="1"/>
</dbReference>
<dbReference type="InterPro" id="IPR039261">
    <property type="entry name" value="FNR_nucleotide-bd"/>
</dbReference>
<dbReference type="RefSeq" id="WP_101830366.1">
    <property type="nucleotide sequence ID" value="NZ_FZMO01000041.1"/>
</dbReference>
<sequence>MATLREAIRTVSADRSTRTIQTMIQIESVATVSPSFRRVTAVGDGLAAYTDPMPADAFRLFPAPAGLPGDGSGGAETSRAFTVRTFDPAANRLTFDVHVHDGGLAGRWLDGLGGGESVRIIGMRVEFVPGADGDGTAHLNGDAGVGDADVGDAGVGDAGVGASEGQRAAGAGRSGGGTDGETGPLILAADLSGLPAVAAILAALPSARPAIAVISGAAAGDRPLLPARPGDDVRWVPAGGLVDAVRALPRPGNAATAWIGAEASEVRQIRRVVLGELGVRRPQLRAAAYWKRGASFDEMDADTTRRYTEAVAAGRDITDPAVLEDLGLG</sequence>
<dbReference type="PANTHER" id="PTHR30157:SF0">
    <property type="entry name" value="NADPH-DEPENDENT FERRIC-CHELATE REDUCTASE"/>
    <property type="match status" value="1"/>
</dbReference>
<dbReference type="CDD" id="cd06193">
    <property type="entry name" value="siderophore_interacting"/>
    <property type="match status" value="1"/>
</dbReference>
<dbReference type="InterPro" id="IPR039374">
    <property type="entry name" value="SIP_fam"/>
</dbReference>
<evidence type="ECO:0000256" key="1">
    <source>
        <dbReference type="SAM" id="MobiDB-lite"/>
    </source>
</evidence>
<dbReference type="InterPro" id="IPR013113">
    <property type="entry name" value="SIP_FAD-bd"/>
</dbReference>
<gene>
    <name evidence="4" type="ORF">FRACA_1350003</name>
</gene>
<dbReference type="Pfam" id="PF04954">
    <property type="entry name" value="SIP"/>
    <property type="match status" value="1"/>
</dbReference>
<feature type="region of interest" description="Disordered" evidence="1">
    <location>
        <begin position="150"/>
        <end position="177"/>
    </location>
</feature>
<dbReference type="OrthoDB" id="9814826at2"/>
<dbReference type="Gene3D" id="3.40.50.80">
    <property type="entry name" value="Nucleotide-binding domain of ferredoxin-NADP reductase (FNR) module"/>
    <property type="match status" value="1"/>
</dbReference>
<feature type="domain" description="SIP-like Rossmann fold" evidence="2">
    <location>
        <begin position="186"/>
        <end position="293"/>
    </location>
</feature>
<organism evidence="4 5">
    <name type="scientific">Frankia canadensis</name>
    <dbReference type="NCBI Taxonomy" id="1836972"/>
    <lineage>
        <taxon>Bacteria</taxon>
        <taxon>Bacillati</taxon>
        <taxon>Actinomycetota</taxon>
        <taxon>Actinomycetes</taxon>
        <taxon>Frankiales</taxon>
        <taxon>Frankiaceae</taxon>
        <taxon>Frankia</taxon>
    </lineage>
</organism>
<name>A0A2I2KKY0_9ACTN</name>
<dbReference type="Proteomes" id="UP000234331">
    <property type="component" value="Unassembled WGS sequence"/>
</dbReference>
<keyword evidence="5" id="KW-1185">Reference proteome</keyword>
<dbReference type="Gene3D" id="2.40.30.10">
    <property type="entry name" value="Translation factors"/>
    <property type="match status" value="1"/>
</dbReference>
<dbReference type="SUPFAM" id="SSF63380">
    <property type="entry name" value="Riboflavin synthase domain-like"/>
    <property type="match status" value="1"/>
</dbReference>
<dbReference type="AlphaFoldDB" id="A0A2I2KKY0"/>
<reference evidence="4 5" key="1">
    <citation type="submission" date="2017-06" db="EMBL/GenBank/DDBJ databases">
        <authorList>
            <person name="Kim H.J."/>
            <person name="Triplett B.A."/>
        </authorList>
    </citation>
    <scope>NUCLEOTIDE SEQUENCE [LARGE SCALE GENOMIC DNA]</scope>
    <source>
        <strain evidence="4">FRACA_ARgP5</strain>
    </source>
</reference>
<proteinExistence type="predicted"/>
<evidence type="ECO:0000313" key="5">
    <source>
        <dbReference type="Proteomes" id="UP000234331"/>
    </source>
</evidence>
<protein>
    <submittedName>
        <fullName evidence="4">Side tail fiber protein</fullName>
    </submittedName>
</protein>
<accession>A0A2I2KKY0</accession>
<evidence type="ECO:0000313" key="4">
    <source>
        <dbReference type="EMBL" id="SNQ46313.1"/>
    </source>
</evidence>
<dbReference type="EMBL" id="FZMO01000041">
    <property type="protein sequence ID" value="SNQ46313.1"/>
    <property type="molecule type" value="Genomic_DNA"/>
</dbReference>
<dbReference type="InterPro" id="IPR007037">
    <property type="entry name" value="SIP_rossman_dom"/>
</dbReference>
<dbReference type="InterPro" id="IPR017938">
    <property type="entry name" value="Riboflavin_synthase-like_b-brl"/>
</dbReference>
<feature type="compositionally biased region" description="Low complexity" evidence="1">
    <location>
        <begin position="160"/>
        <end position="171"/>
    </location>
</feature>
<feature type="domain" description="Siderophore-interacting FAD-binding" evidence="3">
    <location>
        <begin position="25"/>
        <end position="122"/>
    </location>
</feature>